<dbReference type="SUPFAM" id="SSF51735">
    <property type="entry name" value="NAD(P)-binding Rossmann-fold domains"/>
    <property type="match status" value="1"/>
</dbReference>
<comment type="similarity">
    <text evidence="1">Belongs to the short-chain dehydrogenases/reductases (SDR) family.</text>
</comment>
<name>A0A0S4IYC7_BODSA</name>
<organism evidence="4 5">
    <name type="scientific">Bodo saltans</name>
    <name type="common">Flagellated protozoan</name>
    <dbReference type="NCBI Taxonomy" id="75058"/>
    <lineage>
        <taxon>Eukaryota</taxon>
        <taxon>Discoba</taxon>
        <taxon>Euglenozoa</taxon>
        <taxon>Kinetoplastea</taxon>
        <taxon>Metakinetoplastina</taxon>
        <taxon>Eubodonida</taxon>
        <taxon>Bodonidae</taxon>
        <taxon>Bodo</taxon>
    </lineage>
</organism>
<evidence type="ECO:0000256" key="2">
    <source>
        <dbReference type="ARBA" id="ARBA00022857"/>
    </source>
</evidence>
<reference evidence="5" key="1">
    <citation type="submission" date="2015-09" db="EMBL/GenBank/DDBJ databases">
        <authorList>
            <consortium name="Pathogen Informatics"/>
        </authorList>
    </citation>
    <scope>NUCLEOTIDE SEQUENCE [LARGE SCALE GENOMIC DNA]</scope>
    <source>
        <strain evidence="5">Lake Konstanz</strain>
    </source>
</reference>
<dbReference type="PANTHER" id="PTHR43490:SF99">
    <property type="entry name" value="SHORT-CHAIN DEHYDROGENASE_REDUCTASE"/>
    <property type="match status" value="1"/>
</dbReference>
<dbReference type="VEuPathDB" id="TriTrypDB:BSAL_80855"/>
<dbReference type="PRINTS" id="PR00081">
    <property type="entry name" value="GDHRDH"/>
</dbReference>
<dbReference type="PROSITE" id="PS00061">
    <property type="entry name" value="ADH_SHORT"/>
    <property type="match status" value="1"/>
</dbReference>
<dbReference type="Proteomes" id="UP000051952">
    <property type="component" value="Unassembled WGS sequence"/>
</dbReference>
<dbReference type="InterPro" id="IPR036291">
    <property type="entry name" value="NAD(P)-bd_dom_sf"/>
</dbReference>
<dbReference type="EMBL" id="CYKH01000865">
    <property type="protein sequence ID" value="CUG54018.1"/>
    <property type="molecule type" value="Genomic_DNA"/>
</dbReference>
<dbReference type="Gene3D" id="3.40.50.720">
    <property type="entry name" value="NAD(P)-binding Rossmann-like Domain"/>
    <property type="match status" value="1"/>
</dbReference>
<dbReference type="InterPro" id="IPR020904">
    <property type="entry name" value="Sc_DH/Rdtase_CS"/>
</dbReference>
<evidence type="ECO:0000256" key="3">
    <source>
        <dbReference type="ARBA" id="ARBA00023002"/>
    </source>
</evidence>
<gene>
    <name evidence="4" type="ORF">BSAL_80855</name>
</gene>
<keyword evidence="5" id="KW-1185">Reference proteome</keyword>
<dbReference type="GO" id="GO:0016491">
    <property type="term" value="F:oxidoreductase activity"/>
    <property type="evidence" value="ECO:0007669"/>
    <property type="project" value="UniProtKB-KW"/>
</dbReference>
<protein>
    <submittedName>
        <fullName evidence="4">Short chain dehydrogenase, putative</fullName>
    </submittedName>
</protein>
<dbReference type="Pfam" id="PF00106">
    <property type="entry name" value="adh_short"/>
    <property type="match status" value="1"/>
</dbReference>
<evidence type="ECO:0000256" key="1">
    <source>
        <dbReference type="ARBA" id="ARBA00006484"/>
    </source>
</evidence>
<feature type="non-terminal residue" evidence="4">
    <location>
        <position position="1"/>
    </location>
</feature>
<keyword evidence="2" id="KW-0521">NADP</keyword>
<dbReference type="InterPro" id="IPR002347">
    <property type="entry name" value="SDR_fam"/>
</dbReference>
<evidence type="ECO:0000313" key="4">
    <source>
        <dbReference type="EMBL" id="CUG54018.1"/>
    </source>
</evidence>
<keyword evidence="3" id="KW-0560">Oxidoreductase</keyword>
<proteinExistence type="inferred from homology"/>
<dbReference type="PANTHER" id="PTHR43490">
    <property type="entry name" value="(+)-NEOMENTHOL DEHYDROGENASE"/>
    <property type="match status" value="1"/>
</dbReference>
<evidence type="ECO:0000313" key="5">
    <source>
        <dbReference type="Proteomes" id="UP000051952"/>
    </source>
</evidence>
<accession>A0A0S4IYC7</accession>
<dbReference type="AlphaFoldDB" id="A0A0S4IYC7"/>
<dbReference type="OMA" id="QMAPLDA"/>
<sequence length="132" mass="14194">DFEVNFFGVISVTTAFIPLLRKASLPRIVNLSSMLGSHTLHADPTSPIYGWTAAPYNASKAALNLYTQNLAHALKDEGFKINAAHPGYVQTDLAPNGVLKVEEGAETSVFLATLGGDGPTGGYFYKRDPLPW</sequence>
<dbReference type="OrthoDB" id="47007at2759"/>